<organism evidence="3 4">
    <name type="scientific">Pseudomonas putida</name>
    <name type="common">Arthrobacter siderocapsulatus</name>
    <dbReference type="NCBI Taxonomy" id="303"/>
    <lineage>
        <taxon>Bacteria</taxon>
        <taxon>Pseudomonadati</taxon>
        <taxon>Pseudomonadota</taxon>
        <taxon>Gammaproteobacteria</taxon>
        <taxon>Pseudomonadales</taxon>
        <taxon>Pseudomonadaceae</taxon>
        <taxon>Pseudomonas</taxon>
    </lineage>
</organism>
<dbReference type="Proteomes" id="UP000237194">
    <property type="component" value="Unassembled WGS sequence"/>
</dbReference>
<keyword evidence="1 3" id="KW-0808">Transferase</keyword>
<dbReference type="GO" id="GO:0017000">
    <property type="term" value="P:antibiotic biosynthetic process"/>
    <property type="evidence" value="ECO:0007669"/>
    <property type="project" value="UniProtKB-ARBA"/>
</dbReference>
<dbReference type="InterPro" id="IPR002213">
    <property type="entry name" value="UDP_glucos_trans"/>
</dbReference>
<dbReference type="GO" id="GO:0016758">
    <property type="term" value="F:hexosyltransferase activity"/>
    <property type="evidence" value="ECO:0007669"/>
    <property type="project" value="InterPro"/>
</dbReference>
<dbReference type="InterPro" id="IPR035595">
    <property type="entry name" value="UDP_glycos_trans_CS"/>
</dbReference>
<feature type="domain" description="Glycosyl transferase family 28 C-terminal" evidence="2">
    <location>
        <begin position="275"/>
        <end position="384"/>
    </location>
</feature>
<sequence length="428" mass="46411">MSHFAVVAPPYPSHFQALQALAGELVERGHRVSFFHQPAAQRWLSDPRIGFVAVGHGRLADDHLDQTLRLAAIPSGPMHLRRLIDQLASTGAMLCACLPEALAAQQVDAMLCDQMEPAGALAAEVAGIPWISIACALPINREPGIPLPVMPFDYGQSRFKRRLYRGSTEVFDWLMQPLGRVLRQACREHGLVEREGLHDWLSPLAQISQTVPSFDFPRQALPAHFHAVGPLRVAAQQDAADWPLDPARPLVFASLGTLQGHRFELFSKISQACQTLDVQLLIAHCGGLDHAQQAQLRQQGATFVTDFAPQQWAVRRADVVISHGGLNTVLDAIAAATPLLVMPIAFDQPGVAARVAYHRLGVALSRRASVSAIRSALAHLLREPLPRLTALQRELATAGGVAKAADIVEAALRSQQPILAENSPCITT</sequence>
<dbReference type="PANTHER" id="PTHR48050">
    <property type="entry name" value="STEROL 3-BETA-GLUCOSYLTRANSFERASE"/>
    <property type="match status" value="1"/>
</dbReference>
<evidence type="ECO:0000313" key="4">
    <source>
        <dbReference type="Proteomes" id="UP000237194"/>
    </source>
</evidence>
<dbReference type="EMBL" id="MIND01000018">
    <property type="protein sequence ID" value="POF89159.1"/>
    <property type="molecule type" value="Genomic_DNA"/>
</dbReference>
<evidence type="ECO:0000256" key="1">
    <source>
        <dbReference type="ARBA" id="ARBA00022679"/>
    </source>
</evidence>
<comment type="caution">
    <text evidence="3">The sequence shown here is derived from an EMBL/GenBank/DDBJ whole genome shotgun (WGS) entry which is preliminary data.</text>
</comment>
<dbReference type="PANTHER" id="PTHR48050:SF13">
    <property type="entry name" value="STEROL 3-BETA-GLUCOSYLTRANSFERASE UGT80A2"/>
    <property type="match status" value="1"/>
</dbReference>
<proteinExistence type="predicted"/>
<dbReference type="InterPro" id="IPR050426">
    <property type="entry name" value="Glycosyltransferase_28"/>
</dbReference>
<evidence type="ECO:0000313" key="3">
    <source>
        <dbReference type="EMBL" id="POF89159.1"/>
    </source>
</evidence>
<dbReference type="PROSITE" id="PS00375">
    <property type="entry name" value="UDPGT"/>
    <property type="match status" value="1"/>
</dbReference>
<dbReference type="RefSeq" id="WP_103437230.1">
    <property type="nucleotide sequence ID" value="NZ_MIND01000018.1"/>
</dbReference>
<accession>A0A2S3WE15</accession>
<dbReference type="AlphaFoldDB" id="A0A2S3WE15"/>
<dbReference type="SUPFAM" id="SSF53756">
    <property type="entry name" value="UDP-Glycosyltransferase/glycogen phosphorylase"/>
    <property type="match status" value="1"/>
</dbReference>
<dbReference type="Gene3D" id="3.40.50.2000">
    <property type="entry name" value="Glycogen Phosphorylase B"/>
    <property type="match status" value="2"/>
</dbReference>
<dbReference type="CDD" id="cd03784">
    <property type="entry name" value="GT1_Gtf-like"/>
    <property type="match status" value="1"/>
</dbReference>
<dbReference type="Pfam" id="PF04101">
    <property type="entry name" value="Glyco_tran_28_C"/>
    <property type="match status" value="1"/>
</dbReference>
<evidence type="ECO:0000259" key="2">
    <source>
        <dbReference type="Pfam" id="PF04101"/>
    </source>
</evidence>
<reference evidence="3 4" key="1">
    <citation type="submission" date="2016-08" db="EMBL/GenBank/DDBJ databases">
        <authorList>
            <person name="Seilhamer J.J."/>
        </authorList>
    </citation>
    <scope>NUCLEOTIDE SEQUENCE [LARGE SCALE GENOMIC DNA]</scope>
    <source>
        <strain evidence="3 4">KT-27</strain>
    </source>
</reference>
<dbReference type="GO" id="GO:0008194">
    <property type="term" value="F:UDP-glycosyltransferase activity"/>
    <property type="evidence" value="ECO:0007669"/>
    <property type="project" value="InterPro"/>
</dbReference>
<protein>
    <submittedName>
        <fullName evidence="3">Zeaxanthin glucosyltransferase</fullName>
    </submittedName>
</protein>
<gene>
    <name evidence="3" type="ORF">BGP80_14770</name>
</gene>
<reference evidence="3 4" key="2">
    <citation type="submission" date="2018-03" db="EMBL/GenBank/DDBJ databases">
        <title>Draft genome of Pseudomonas putida strain KT-27.</title>
        <authorList>
            <person name="Yoshizawa S."/>
            <person name="Khan N.H."/>
            <person name="Nishimura M."/>
            <person name="Chiura H.X."/>
            <person name="Ogura Y."/>
            <person name="Hayashi T."/>
            <person name="Kogure K."/>
        </authorList>
    </citation>
    <scope>NUCLEOTIDE SEQUENCE [LARGE SCALE GENOMIC DNA]</scope>
    <source>
        <strain evidence="3 4">KT-27</strain>
    </source>
</reference>
<name>A0A2S3WE15_PSEPU</name>
<dbReference type="InterPro" id="IPR007235">
    <property type="entry name" value="Glyco_trans_28_C"/>
</dbReference>